<sequence length="308" mass="34274">MSRAPECVTHELVPGLYQAFVRGYQPLLLLFWLQPNLILHMSVVVSPALSLNLHHRKRTSSFSFPGQSTTSPLAPSPRPAKAPRLSPNNMGLRRTESYLTLTDFSPARPTSPPPSRDQSVILPHYRSLRFYKEQRERSKANSNRSLEPITIRIRQEQRPSRPTVRHAPQSSKPTKVSIISFKAPAPTPPVGPPTINTPPRKSSPLAPTRTTLPGRPVFPRSKAEPNLHRKAVTTCMKATPEGQKILRMGPRLAVSIMSATKDLEQIVAAQGDREKELQDVTMADASPILTKSWVVVPGEDWEMVDCTN</sequence>
<keyword evidence="3" id="KW-1185">Reference proteome</keyword>
<accession>A0A9P5YGG1</accession>
<gene>
    <name evidence="2" type="ORF">BDZ94DRAFT_1247380</name>
</gene>
<evidence type="ECO:0000313" key="3">
    <source>
        <dbReference type="Proteomes" id="UP000807353"/>
    </source>
</evidence>
<proteinExistence type="predicted"/>
<feature type="compositionally biased region" description="Basic and acidic residues" evidence="1">
    <location>
        <begin position="130"/>
        <end position="139"/>
    </location>
</feature>
<organism evidence="2 3">
    <name type="scientific">Collybia nuda</name>
    <dbReference type="NCBI Taxonomy" id="64659"/>
    <lineage>
        <taxon>Eukaryota</taxon>
        <taxon>Fungi</taxon>
        <taxon>Dikarya</taxon>
        <taxon>Basidiomycota</taxon>
        <taxon>Agaricomycotina</taxon>
        <taxon>Agaricomycetes</taxon>
        <taxon>Agaricomycetidae</taxon>
        <taxon>Agaricales</taxon>
        <taxon>Tricholomatineae</taxon>
        <taxon>Clitocybaceae</taxon>
        <taxon>Collybia</taxon>
    </lineage>
</organism>
<evidence type="ECO:0000256" key="1">
    <source>
        <dbReference type="SAM" id="MobiDB-lite"/>
    </source>
</evidence>
<reference evidence="2" key="1">
    <citation type="submission" date="2020-11" db="EMBL/GenBank/DDBJ databases">
        <authorList>
            <consortium name="DOE Joint Genome Institute"/>
            <person name="Ahrendt S."/>
            <person name="Riley R."/>
            <person name="Andreopoulos W."/>
            <person name="Labutti K."/>
            <person name="Pangilinan J."/>
            <person name="Ruiz-Duenas F.J."/>
            <person name="Barrasa J.M."/>
            <person name="Sanchez-Garcia M."/>
            <person name="Camarero S."/>
            <person name="Miyauchi S."/>
            <person name="Serrano A."/>
            <person name="Linde D."/>
            <person name="Babiker R."/>
            <person name="Drula E."/>
            <person name="Ayuso-Fernandez I."/>
            <person name="Pacheco R."/>
            <person name="Padilla G."/>
            <person name="Ferreira P."/>
            <person name="Barriuso J."/>
            <person name="Kellner H."/>
            <person name="Castanera R."/>
            <person name="Alfaro M."/>
            <person name="Ramirez L."/>
            <person name="Pisabarro A.G."/>
            <person name="Kuo A."/>
            <person name="Tritt A."/>
            <person name="Lipzen A."/>
            <person name="He G."/>
            <person name="Yan M."/>
            <person name="Ng V."/>
            <person name="Cullen D."/>
            <person name="Martin F."/>
            <person name="Rosso M.-N."/>
            <person name="Henrissat B."/>
            <person name="Hibbett D."/>
            <person name="Martinez A.T."/>
            <person name="Grigoriev I.V."/>
        </authorList>
    </citation>
    <scope>NUCLEOTIDE SEQUENCE</scope>
    <source>
        <strain evidence="2">CBS 247.69</strain>
    </source>
</reference>
<dbReference type="AlphaFoldDB" id="A0A9P5YGG1"/>
<dbReference type="OrthoDB" id="3256438at2759"/>
<feature type="compositionally biased region" description="Polar residues" evidence="1">
    <location>
        <begin position="60"/>
        <end position="73"/>
    </location>
</feature>
<name>A0A9P5YGG1_9AGAR</name>
<feature type="compositionally biased region" description="Pro residues" evidence="1">
    <location>
        <begin position="185"/>
        <end position="196"/>
    </location>
</feature>
<evidence type="ECO:0000313" key="2">
    <source>
        <dbReference type="EMBL" id="KAF9468179.1"/>
    </source>
</evidence>
<protein>
    <submittedName>
        <fullName evidence="2">Uncharacterized protein</fullName>
    </submittedName>
</protein>
<dbReference type="Proteomes" id="UP000807353">
    <property type="component" value="Unassembled WGS sequence"/>
</dbReference>
<feature type="region of interest" description="Disordered" evidence="1">
    <location>
        <begin position="103"/>
        <end position="222"/>
    </location>
</feature>
<comment type="caution">
    <text evidence="2">The sequence shown here is derived from an EMBL/GenBank/DDBJ whole genome shotgun (WGS) entry which is preliminary data.</text>
</comment>
<dbReference type="EMBL" id="MU150234">
    <property type="protein sequence ID" value="KAF9468179.1"/>
    <property type="molecule type" value="Genomic_DNA"/>
</dbReference>
<feature type="region of interest" description="Disordered" evidence="1">
    <location>
        <begin position="59"/>
        <end position="91"/>
    </location>
</feature>